<reference evidence="20 21" key="1">
    <citation type="submission" date="2019-01" db="EMBL/GenBank/DDBJ databases">
        <title>Draft Genome and Complete Hox-Cluster Characterization of the Sterlet Sturgeon (Acipenser ruthenus).</title>
        <authorList>
            <person name="Wei Q."/>
        </authorList>
    </citation>
    <scope>NUCLEOTIDE SEQUENCE [LARGE SCALE GENOMIC DNA]</scope>
    <source>
        <strain evidence="20">WHYD16114868_AA</strain>
        <tissue evidence="20">Blood</tissue>
    </source>
</reference>
<evidence type="ECO:0000256" key="6">
    <source>
        <dbReference type="ARBA" id="ARBA00008861"/>
    </source>
</evidence>
<dbReference type="InterPro" id="IPR011990">
    <property type="entry name" value="TPR-like_helical_dom_sf"/>
</dbReference>
<dbReference type="SMART" id="SM00028">
    <property type="entry name" value="TPR"/>
    <property type="match status" value="2"/>
</dbReference>
<evidence type="ECO:0000256" key="17">
    <source>
        <dbReference type="SAM" id="Phobius"/>
    </source>
</evidence>
<dbReference type="Gene3D" id="3.10.490.10">
    <property type="entry name" value="Gamma-glutamyl cyclotransferase-like"/>
    <property type="match status" value="1"/>
</dbReference>
<dbReference type="InterPro" id="IPR019734">
    <property type="entry name" value="TPR_rpt"/>
</dbReference>
<comment type="pathway">
    <text evidence="4">Protein modification; protein glycosylation.</text>
</comment>
<keyword evidence="10 16" id="KW-0802">TPR repeat</keyword>
<feature type="domain" description="DUF1736" evidence="19">
    <location>
        <begin position="54"/>
        <end position="106"/>
    </location>
</feature>
<comment type="similarity">
    <text evidence="5">Belongs to the TMTC family.</text>
</comment>
<keyword evidence="7" id="KW-0808">Transferase</keyword>
<sequence>MVQSEVHLDHHIALPQLPRYQAQILVGLVAFFCFGNSYDGDFVFDDSEAVVNNKTVNYNYYYSLNAWLLLCPWWLCFDWSMGCVPLIKSVGDCRIISLVVLWICLIGLISQALCSEDNHKRRTITRLVIPFLPASNLFFRVGFVIAERVLYLSSAGYCIIVTHGISGLCYQFKNYKKVLCAAVLALLCVNVIRCILRSSQWRSEEQLFKSALSVCPLNAKVHYSVGKNLADQGNQTSAIKYYREAVRPDFAAAWMNLGIVQNSFKKFEEAENSYWNAIKFRKKYPDCYYNLGRLSSRSMHIWLPVKRWKAGFKQTKSLVFFVIKHSQKKRCNLAQAEMIGKESLKLLPKDYTIMFSLANVLGKLLKYKSSFRPVIKMTQVFVYGTLKKGQPNYFRMMGSTNGKAEYCGKAHTVEKYPLVIAGPYNIPFLLNVPGSGHQVKGEIYSVDNQMLQFLDEFEGCPHMYQRTLVKLQVEDWESKSSSPEATPAANSIVEAFVYNSTTYQPEWLNLPYHDKYDAYGEHGLHYTEREARD</sequence>
<dbReference type="InterPro" id="IPR052346">
    <property type="entry name" value="O-mannosyl-transferase_TMTC"/>
</dbReference>
<comment type="similarity">
    <text evidence="6">Belongs to the gamma-glutamylcyclotransferase family.</text>
</comment>
<feature type="transmembrane region" description="Helical" evidence="17">
    <location>
        <begin position="95"/>
        <end position="115"/>
    </location>
</feature>
<dbReference type="CDD" id="cd06661">
    <property type="entry name" value="GGCT_like"/>
    <property type="match status" value="1"/>
</dbReference>
<feature type="transmembrane region" description="Helical" evidence="17">
    <location>
        <begin position="20"/>
        <end position="38"/>
    </location>
</feature>
<accession>A0A444U7V8</accession>
<evidence type="ECO:0000256" key="5">
    <source>
        <dbReference type="ARBA" id="ARBA00007882"/>
    </source>
</evidence>
<name>A0A444U7V8_ACIRT</name>
<dbReference type="InterPro" id="IPR036568">
    <property type="entry name" value="GGCT-like_sf"/>
</dbReference>
<dbReference type="PANTHER" id="PTHR44227:SF3">
    <property type="entry name" value="PROTEIN O-MANNOSYL-TRANSFERASE TMTC4"/>
    <property type="match status" value="1"/>
</dbReference>
<dbReference type="Pfam" id="PF06094">
    <property type="entry name" value="GGACT"/>
    <property type="match status" value="1"/>
</dbReference>
<keyword evidence="8 17" id="KW-0812">Transmembrane</keyword>
<evidence type="ECO:0000256" key="1">
    <source>
        <dbReference type="ARBA" id="ARBA00001684"/>
    </source>
</evidence>
<evidence type="ECO:0000259" key="19">
    <source>
        <dbReference type="Pfam" id="PF08409"/>
    </source>
</evidence>
<dbReference type="AlphaFoldDB" id="A0A444U7V8"/>
<feature type="domain" description="Gamma-glutamylcyclotransferase AIG2-like" evidence="18">
    <location>
        <begin position="380"/>
        <end position="498"/>
    </location>
</feature>
<dbReference type="Proteomes" id="UP000289886">
    <property type="component" value="Unassembled WGS sequence"/>
</dbReference>
<evidence type="ECO:0000313" key="21">
    <source>
        <dbReference type="Proteomes" id="UP000289886"/>
    </source>
</evidence>
<evidence type="ECO:0000256" key="3">
    <source>
        <dbReference type="ARBA" id="ARBA00004240"/>
    </source>
</evidence>
<dbReference type="GO" id="GO:0016020">
    <property type="term" value="C:membrane"/>
    <property type="evidence" value="ECO:0007669"/>
    <property type="project" value="UniProtKB-SubCell"/>
</dbReference>
<evidence type="ECO:0000256" key="11">
    <source>
        <dbReference type="ARBA" id="ARBA00022824"/>
    </source>
</evidence>
<evidence type="ECO:0000256" key="4">
    <source>
        <dbReference type="ARBA" id="ARBA00004922"/>
    </source>
</evidence>
<gene>
    <name evidence="20" type="ORF">EOD39_7202</name>
</gene>
<dbReference type="GO" id="GO:0035269">
    <property type="term" value="P:protein O-linked glycosylation via mannose"/>
    <property type="evidence" value="ECO:0007669"/>
    <property type="project" value="TreeGrafter"/>
</dbReference>
<dbReference type="Gene3D" id="1.25.40.10">
    <property type="entry name" value="Tetratricopeptide repeat domain"/>
    <property type="match status" value="1"/>
</dbReference>
<evidence type="ECO:0000256" key="15">
    <source>
        <dbReference type="ARBA" id="ARBA00057733"/>
    </source>
</evidence>
<comment type="catalytic activity">
    <reaction evidence="1">
        <text>epsilon-(gamma-L-glutamyl)-L-lysine = 5-oxo-L-proline + L-lysine</text>
        <dbReference type="Rhea" id="RHEA:16961"/>
        <dbReference type="ChEBI" id="CHEBI:32551"/>
        <dbReference type="ChEBI" id="CHEBI:58402"/>
        <dbReference type="ChEBI" id="CHEBI:133752"/>
        <dbReference type="EC" id="4.3.2.8"/>
    </reaction>
</comment>
<evidence type="ECO:0000313" key="20">
    <source>
        <dbReference type="EMBL" id="RXM31238.1"/>
    </source>
</evidence>
<proteinExistence type="inferred from homology"/>
<evidence type="ECO:0000256" key="9">
    <source>
        <dbReference type="ARBA" id="ARBA00022737"/>
    </source>
</evidence>
<evidence type="ECO:0000256" key="13">
    <source>
        <dbReference type="ARBA" id="ARBA00023136"/>
    </source>
</evidence>
<feature type="transmembrane region" description="Helical" evidence="17">
    <location>
        <begin position="58"/>
        <end position="75"/>
    </location>
</feature>
<evidence type="ECO:0000256" key="10">
    <source>
        <dbReference type="ARBA" id="ARBA00022803"/>
    </source>
</evidence>
<dbReference type="InterPro" id="IPR013024">
    <property type="entry name" value="GGCT-like"/>
</dbReference>
<evidence type="ECO:0000256" key="14">
    <source>
        <dbReference type="ARBA" id="ARBA00023239"/>
    </source>
</evidence>
<evidence type="ECO:0000256" key="7">
    <source>
        <dbReference type="ARBA" id="ARBA00022679"/>
    </source>
</evidence>
<dbReference type="SUPFAM" id="SSF48452">
    <property type="entry name" value="TPR-like"/>
    <property type="match status" value="1"/>
</dbReference>
<keyword evidence="14" id="KW-0456">Lyase</keyword>
<keyword evidence="12 17" id="KW-1133">Transmembrane helix</keyword>
<keyword evidence="11" id="KW-0256">Endoplasmic reticulum</keyword>
<dbReference type="SUPFAM" id="SSF110857">
    <property type="entry name" value="Gamma-glutamyl cyclotransferase-like"/>
    <property type="match status" value="1"/>
</dbReference>
<keyword evidence="13 17" id="KW-0472">Membrane</keyword>
<dbReference type="GO" id="GO:0061929">
    <property type="term" value="F:gamma-glutamylaminecyclotransferase activity"/>
    <property type="evidence" value="ECO:0007669"/>
    <property type="project" value="UniProtKB-EC"/>
</dbReference>
<feature type="transmembrane region" description="Helical" evidence="17">
    <location>
        <begin position="127"/>
        <end position="145"/>
    </location>
</feature>
<dbReference type="EMBL" id="SCEB01215120">
    <property type="protein sequence ID" value="RXM31238.1"/>
    <property type="molecule type" value="Genomic_DNA"/>
</dbReference>
<evidence type="ECO:0000256" key="8">
    <source>
        <dbReference type="ARBA" id="ARBA00022692"/>
    </source>
</evidence>
<dbReference type="FunFam" id="3.10.490.10:FF:000008">
    <property type="entry name" value="Gamma-glutamylaminecyclotransferase A"/>
    <property type="match status" value="1"/>
</dbReference>
<dbReference type="PANTHER" id="PTHR44227">
    <property type="match status" value="1"/>
</dbReference>
<protein>
    <submittedName>
        <fullName evidence="20">Uncharacterized protein</fullName>
    </submittedName>
</protein>
<dbReference type="InterPro" id="IPR009288">
    <property type="entry name" value="AIG2-like_dom"/>
</dbReference>
<dbReference type="PROSITE" id="PS50005">
    <property type="entry name" value="TPR"/>
    <property type="match status" value="1"/>
</dbReference>
<feature type="transmembrane region" description="Helical" evidence="17">
    <location>
        <begin position="151"/>
        <end position="171"/>
    </location>
</feature>
<evidence type="ECO:0000256" key="2">
    <source>
        <dbReference type="ARBA" id="ARBA00004141"/>
    </source>
</evidence>
<dbReference type="GO" id="GO:0030968">
    <property type="term" value="P:endoplasmic reticulum unfolded protein response"/>
    <property type="evidence" value="ECO:0007669"/>
    <property type="project" value="TreeGrafter"/>
</dbReference>
<comment type="function">
    <text evidence="15">May contribute to degradation of proteins cross-linked by transglutaminases by degrading the cross-link between a lysine and a glutamic acid residue. Catalyzes the formation of 5-oxo-L-proline from L-gamma-glutamyl-L-epsilon-lysine.</text>
</comment>
<comment type="caution">
    <text evidence="20">The sequence shown here is derived from an EMBL/GenBank/DDBJ whole genome shotgun (WGS) entry which is preliminary data.</text>
</comment>
<dbReference type="UniPathway" id="UPA00378"/>
<dbReference type="Pfam" id="PF08409">
    <property type="entry name" value="TMTC_DUF1736"/>
    <property type="match status" value="1"/>
</dbReference>
<evidence type="ECO:0000259" key="18">
    <source>
        <dbReference type="Pfam" id="PF06094"/>
    </source>
</evidence>
<keyword evidence="9" id="KW-0677">Repeat</keyword>
<feature type="transmembrane region" description="Helical" evidence="17">
    <location>
        <begin position="178"/>
        <end position="196"/>
    </location>
</feature>
<dbReference type="GO" id="GO:0000030">
    <property type="term" value="F:mannosyltransferase activity"/>
    <property type="evidence" value="ECO:0007669"/>
    <property type="project" value="TreeGrafter"/>
</dbReference>
<dbReference type="InterPro" id="IPR013618">
    <property type="entry name" value="TMTC_DUF1736"/>
</dbReference>
<comment type="subcellular location">
    <subcellularLocation>
        <location evidence="3">Endoplasmic reticulum</location>
    </subcellularLocation>
    <subcellularLocation>
        <location evidence="2">Membrane</location>
        <topology evidence="2">Multi-pass membrane protein</topology>
    </subcellularLocation>
</comment>
<feature type="repeat" description="TPR" evidence="16">
    <location>
        <begin position="251"/>
        <end position="284"/>
    </location>
</feature>
<dbReference type="GO" id="GO:0005783">
    <property type="term" value="C:endoplasmic reticulum"/>
    <property type="evidence" value="ECO:0007669"/>
    <property type="project" value="UniProtKB-SubCell"/>
</dbReference>
<keyword evidence="21" id="KW-1185">Reference proteome</keyword>
<evidence type="ECO:0000256" key="12">
    <source>
        <dbReference type="ARBA" id="ARBA00022989"/>
    </source>
</evidence>
<organism evidence="20 21">
    <name type="scientific">Acipenser ruthenus</name>
    <name type="common">Sterlet sturgeon</name>
    <dbReference type="NCBI Taxonomy" id="7906"/>
    <lineage>
        <taxon>Eukaryota</taxon>
        <taxon>Metazoa</taxon>
        <taxon>Chordata</taxon>
        <taxon>Craniata</taxon>
        <taxon>Vertebrata</taxon>
        <taxon>Euteleostomi</taxon>
        <taxon>Actinopterygii</taxon>
        <taxon>Chondrostei</taxon>
        <taxon>Acipenseriformes</taxon>
        <taxon>Acipenseridae</taxon>
        <taxon>Acipenser</taxon>
    </lineage>
</organism>
<evidence type="ECO:0000256" key="16">
    <source>
        <dbReference type="PROSITE-ProRule" id="PRU00339"/>
    </source>
</evidence>